<organism evidence="1 2">
    <name type="scientific">Fusobacterium animalis</name>
    <dbReference type="NCBI Taxonomy" id="76859"/>
    <lineage>
        <taxon>Bacteria</taxon>
        <taxon>Fusobacteriati</taxon>
        <taxon>Fusobacteriota</taxon>
        <taxon>Fusobacteriia</taxon>
        <taxon>Fusobacteriales</taxon>
        <taxon>Fusobacteriaceae</taxon>
        <taxon>Fusobacterium</taxon>
    </lineage>
</organism>
<sequence>MKKIILLFSHTLTEPQIKELKENWNCDEIVYMSDELKNKWMNVADNIDINQFKKFLLENLQKDDYVLIQGEWGLTYNMVNFAKENNFIPLYAGTTRKVTEHKEGDKVIKNSIFSHTTFKKY</sequence>
<dbReference type="RefSeq" id="WP_158411406.1">
    <property type="nucleotide sequence ID" value="NZ_CP071097.1"/>
</dbReference>
<proteinExistence type="predicted"/>
<dbReference type="NCBIfam" id="NF040559">
    <property type="entry name" value="CAS_Csx20"/>
    <property type="match status" value="1"/>
</dbReference>
<name>A0A2B7YU04_9FUSO</name>
<gene>
    <name evidence="1" type="ORF">RN90_03205</name>
</gene>
<comment type="caution">
    <text evidence="1">The sequence shown here is derived from an EMBL/GenBank/DDBJ whole genome shotgun (WGS) entry which is preliminary data.</text>
</comment>
<protein>
    <submittedName>
        <fullName evidence="1">Uncharacterized protein</fullName>
    </submittedName>
</protein>
<dbReference type="InterPro" id="IPR049811">
    <property type="entry name" value="MJ1673-like_dom"/>
</dbReference>
<evidence type="ECO:0000313" key="1">
    <source>
        <dbReference type="EMBL" id="PGH24511.1"/>
    </source>
</evidence>
<accession>A0A2B7YU04</accession>
<reference evidence="1 2" key="1">
    <citation type="submission" date="2017-06" db="EMBL/GenBank/DDBJ databases">
        <title>Draft genome sequence of Fusobacterium nucleatum subsp. animalis KCOM 1280 (=ChDC F318).</title>
        <authorList>
            <person name="Kook J.-K."/>
            <person name="Park S.-N."/>
            <person name="Lim Y.K."/>
            <person name="Roh H."/>
        </authorList>
    </citation>
    <scope>NUCLEOTIDE SEQUENCE [LARGE SCALE GENOMIC DNA]</scope>
    <source>
        <strain evidence="2">KCOM 1280 ( ChDC F318)</strain>
    </source>
</reference>
<evidence type="ECO:0000313" key="2">
    <source>
        <dbReference type="Proteomes" id="UP000226179"/>
    </source>
</evidence>
<dbReference type="AlphaFoldDB" id="A0A2B7YU04"/>
<dbReference type="EMBL" id="NJGJ01000001">
    <property type="protein sequence ID" value="PGH24511.1"/>
    <property type="molecule type" value="Genomic_DNA"/>
</dbReference>
<dbReference type="Proteomes" id="UP000226179">
    <property type="component" value="Unassembled WGS sequence"/>
</dbReference>